<evidence type="ECO:0000313" key="22">
    <source>
        <dbReference type="EMBL" id="HAE1595456.1"/>
    </source>
</evidence>
<dbReference type="EMBL" id="DAAGVL010000015">
    <property type="protein sequence ID" value="HAB4720396.1"/>
    <property type="molecule type" value="Genomic_DNA"/>
</dbReference>
<dbReference type="EMBL" id="DAAGXW010000030">
    <property type="protein sequence ID" value="HAB5018750.1"/>
    <property type="molecule type" value="Genomic_DNA"/>
</dbReference>
<dbReference type="EMBL" id="DAAHCF010000161">
    <property type="protein sequence ID" value="HAB5480085.1"/>
    <property type="molecule type" value="Genomic_DNA"/>
</dbReference>
<reference evidence="8" key="2">
    <citation type="submission" date="2019-10" db="EMBL/GenBank/DDBJ databases">
        <authorList>
            <consortium name="NCBI Pathogen Detection Project"/>
        </authorList>
    </citation>
    <scope>NUCLEOTIDE SEQUENCE</scope>
    <source>
        <strain evidence="8">Salmonella enterica</strain>
    </source>
</reference>
<dbReference type="EMBL" id="DAAGTE010000028">
    <property type="protein sequence ID" value="HAB4456892.1"/>
    <property type="molecule type" value="Genomic_DNA"/>
</dbReference>
<dbReference type="EMBL" id="DAAGOS010000041">
    <property type="protein sequence ID" value="HAB3924649.1"/>
    <property type="molecule type" value="Genomic_DNA"/>
</dbReference>
<evidence type="ECO:0000313" key="16">
    <source>
        <dbReference type="EMBL" id="HAB5018750.1"/>
    </source>
</evidence>
<dbReference type="EMBL" id="DAAHFA010000030">
    <property type="protein sequence ID" value="HAB5843014.1"/>
    <property type="molecule type" value="Genomic_DNA"/>
</dbReference>
<dbReference type="EMBL" id="DAAFZM010000029">
    <property type="protein sequence ID" value="HAB2186652.1"/>
    <property type="molecule type" value="Genomic_DNA"/>
</dbReference>
<dbReference type="EMBL" id="DAAQZP010000026">
    <property type="protein sequence ID" value="HAE1595456.1"/>
    <property type="molecule type" value="Genomic_DNA"/>
</dbReference>
<evidence type="ECO:0000313" key="3">
    <source>
        <dbReference type="EMBL" id="HAB1847194.1"/>
    </source>
</evidence>
<evidence type="ECO:0000313" key="21">
    <source>
        <dbReference type="EMBL" id="HAE1472810.1"/>
    </source>
</evidence>
<dbReference type="InterPro" id="IPR030887">
    <property type="entry name" value="Beta-barrel_YaiO"/>
</dbReference>
<organism evidence="8">
    <name type="scientific">Salmonella diarizonae</name>
    <dbReference type="NCBI Taxonomy" id="59204"/>
    <lineage>
        <taxon>Bacteria</taxon>
        <taxon>Pseudomonadati</taxon>
        <taxon>Pseudomonadota</taxon>
        <taxon>Gammaproteobacteria</taxon>
        <taxon>Enterobacterales</taxon>
        <taxon>Enterobacteriaceae</taxon>
        <taxon>Salmonella</taxon>
    </lineage>
</organism>
<dbReference type="EMBL" id="DAAGPC010000011">
    <property type="protein sequence ID" value="HAB3977432.1"/>
    <property type="molecule type" value="Genomic_DNA"/>
</dbReference>
<dbReference type="EMBL" id="DAAGVM010000025">
    <property type="protein sequence ID" value="HAB4723707.1"/>
    <property type="molecule type" value="Genomic_DNA"/>
</dbReference>
<proteinExistence type="predicted"/>
<dbReference type="EMBL" id="DAAFWY010000010">
    <property type="protein sequence ID" value="HAB1847194.1"/>
    <property type="molecule type" value="Genomic_DNA"/>
</dbReference>
<evidence type="ECO:0000313" key="8">
    <source>
        <dbReference type="EMBL" id="HAB3844232.1"/>
    </source>
</evidence>
<dbReference type="EMBL" id="DAAGNY010000027">
    <property type="protein sequence ID" value="HAB3844232.1"/>
    <property type="molecule type" value="Genomic_DNA"/>
</dbReference>
<evidence type="ECO:0000313" key="5">
    <source>
        <dbReference type="EMBL" id="HAB1991249.1"/>
    </source>
</evidence>
<evidence type="ECO:0000313" key="2">
    <source>
        <dbReference type="EMBL" id="HAB1774412.1"/>
    </source>
</evidence>
<dbReference type="EMBL" id="DAAFYE010000011">
    <property type="protein sequence ID" value="HAB1991249.1"/>
    <property type="molecule type" value="Genomic_DNA"/>
</dbReference>
<dbReference type="EMBL" id="DAAFWI010000002">
    <property type="protein sequence ID" value="HAB1774412.1"/>
    <property type="molecule type" value="Genomic_DNA"/>
</dbReference>
<evidence type="ECO:0000313" key="20">
    <source>
        <dbReference type="EMBL" id="HAE1266895.1"/>
    </source>
</evidence>
<evidence type="ECO:0000313" key="12">
    <source>
        <dbReference type="EMBL" id="HAB4456892.1"/>
    </source>
</evidence>
<feature type="signal peptide" evidence="1">
    <location>
        <begin position="1"/>
        <end position="32"/>
    </location>
</feature>
<dbReference type="EMBL" id="DAAQXJ010000151">
    <property type="protein sequence ID" value="HAE1266895.1"/>
    <property type="molecule type" value="Genomic_DNA"/>
</dbReference>
<evidence type="ECO:0000313" key="7">
    <source>
        <dbReference type="EMBL" id="HAB2326895.1"/>
    </source>
</evidence>
<protein>
    <submittedName>
        <fullName evidence="8">YaiO family outer membrane beta-barrel protein</fullName>
    </submittedName>
</protein>
<evidence type="ECO:0000313" key="17">
    <source>
        <dbReference type="EMBL" id="HAB5331935.1"/>
    </source>
</evidence>
<comment type="caution">
    <text evidence="8">The sequence shown here is derived from an EMBL/GenBank/DDBJ whole genome shotgun (WGS) entry which is preliminary data.</text>
</comment>
<evidence type="ECO:0000313" key="19">
    <source>
        <dbReference type="EMBL" id="HAB5843014.1"/>
    </source>
</evidence>
<evidence type="ECO:0000313" key="10">
    <source>
        <dbReference type="EMBL" id="HAB3977432.1"/>
    </source>
</evidence>
<name>A0A6Y1K0T8_SALDZ</name>
<gene>
    <name evidence="8" type="primary">yaiO</name>
    <name evidence="20" type="ORF">G2916_20795</name>
    <name evidence="22" type="ORF">G2997_12345</name>
    <name evidence="21" type="ORF">G3A00_01975</name>
    <name evidence="16" type="ORF">GB016_19990</name>
    <name evidence="4" type="ORF">GB034_08645</name>
    <name evidence="5" type="ORF">GB088_08610</name>
    <name evidence="18" type="ORF">GB236_19570</name>
    <name evidence="19" type="ORF">GB246_20005</name>
    <name evidence="7" type="ORF">GB337_18275</name>
    <name evidence="6" type="ORF">GB348_18895</name>
    <name evidence="17" type="ORF">GBS30_20325</name>
    <name evidence="9" type="ORF">GBV97_14825</name>
    <name evidence="8" type="ORF">GBW00_20315</name>
    <name evidence="10" type="ORF">GBX19_07375</name>
    <name evidence="2" type="ORF">GBY11_02145</name>
    <name evidence="11" type="ORF">GBY15_22115</name>
    <name evidence="12" type="ORF">GBY49_10930</name>
    <name evidence="3" type="ORF">GBZ10_12135</name>
    <name evidence="13" type="ORF">GBZ12_18925</name>
    <name evidence="14" type="ORF">GBZ37_13265</name>
    <name evidence="15" type="ORF">GBZ41_07905</name>
</gene>
<evidence type="ECO:0000313" key="11">
    <source>
        <dbReference type="EMBL" id="HAB4102287.1"/>
    </source>
</evidence>
<evidence type="ECO:0000313" key="13">
    <source>
        <dbReference type="EMBL" id="HAB4675852.1"/>
    </source>
</evidence>
<accession>A0A6Y1K0T8</accession>
<dbReference type="EMBL" id="DAAGVB010000066">
    <property type="protein sequence ID" value="HAB4675852.1"/>
    <property type="molecule type" value="Genomic_DNA"/>
</dbReference>
<dbReference type="AlphaFoldDB" id="A0A6Y1K0T8"/>
<keyword evidence="1" id="KW-0732">Signal</keyword>
<evidence type="ECO:0000313" key="15">
    <source>
        <dbReference type="EMBL" id="HAB4723707.1"/>
    </source>
</evidence>
<dbReference type="EMBL" id="DAAGQE010000073">
    <property type="protein sequence ID" value="HAB4102287.1"/>
    <property type="molecule type" value="Genomic_DNA"/>
</dbReference>
<dbReference type="EMBL" id="DAAHAQ010000232">
    <property type="protein sequence ID" value="HAB5331935.1"/>
    <property type="molecule type" value="Genomic_DNA"/>
</dbReference>
<evidence type="ECO:0000313" key="6">
    <source>
        <dbReference type="EMBL" id="HAB2186652.1"/>
    </source>
</evidence>
<dbReference type="SUPFAM" id="SSF56935">
    <property type="entry name" value="Porins"/>
    <property type="match status" value="1"/>
</dbReference>
<evidence type="ECO:0000313" key="18">
    <source>
        <dbReference type="EMBL" id="HAB5480085.1"/>
    </source>
</evidence>
<evidence type="ECO:0000313" key="4">
    <source>
        <dbReference type="EMBL" id="HAB1978124.1"/>
    </source>
</evidence>
<dbReference type="EMBL" id="DAAFXY010000015">
    <property type="protein sequence ID" value="HAB1978124.1"/>
    <property type="molecule type" value="Genomic_DNA"/>
</dbReference>
<sequence>MTIFRVAEGKMNKYKFSMLTLLLVGVNLSVQAAESGRFESSIAGAHVTGPYEGGKSFKSSLLLNLEGKNKLGFSYLALDAWGESTNYFNVRYVSYLTPDIWIDSNFSASDKNSITAKARGNAMINRGFPDKGLILAGGFDRYTMRSGGGASAVRSMVVKYLKNYPVALQLNTSFVRSDMNNRTGGNVGVSVQYGFERRWTVAAGGNYGRVHYELVKQPGTVADYRSTSYFTSGRYWLGNDWGVSARYSGVSNRHYTRNEAELGIFVDF</sequence>
<dbReference type="EMBL" id="DAAGBA010000073">
    <property type="protein sequence ID" value="HAB2326895.1"/>
    <property type="molecule type" value="Genomic_DNA"/>
</dbReference>
<reference evidence="8" key="1">
    <citation type="journal article" date="2018" name="Genome Biol.">
        <title>SKESA: strategic k-mer extension for scrupulous assemblies.</title>
        <authorList>
            <person name="Souvorov A."/>
            <person name="Agarwala R."/>
            <person name="Lipman D.J."/>
        </authorList>
    </citation>
    <scope>NUCLEOTIDE SEQUENCE</scope>
    <source>
        <strain evidence="8">Salmonella enterica</strain>
    </source>
</reference>
<feature type="chain" id="PRO_5036193900" evidence="1">
    <location>
        <begin position="33"/>
        <end position="268"/>
    </location>
</feature>
<evidence type="ECO:0000313" key="14">
    <source>
        <dbReference type="EMBL" id="HAB4720396.1"/>
    </source>
</evidence>
<evidence type="ECO:0000313" key="9">
    <source>
        <dbReference type="EMBL" id="HAB3924649.1"/>
    </source>
</evidence>
<evidence type="ECO:0000256" key="1">
    <source>
        <dbReference type="SAM" id="SignalP"/>
    </source>
</evidence>
<dbReference type="EMBL" id="DAAQZS010000002">
    <property type="protein sequence ID" value="HAE1472810.1"/>
    <property type="molecule type" value="Genomic_DNA"/>
</dbReference>
<dbReference type="NCBIfam" id="TIGR04390">
    <property type="entry name" value="OMP_YaiO_dom"/>
    <property type="match status" value="1"/>
</dbReference>